<sequence length="116" mass="12853">MLTATAEHKSIARSIIGYRSDPIGFAVNVLGMRPDYIWHKMVEIAEAVRDYQKVAVKAGHSVSKTYSMGHIIVPWFKTCFQPSTVMTTAPSDTQVRQQLWREIHAAIVGAKVPLGG</sequence>
<feature type="non-terminal residue" evidence="1">
    <location>
        <position position="116"/>
    </location>
</feature>
<proteinExistence type="predicted"/>
<evidence type="ECO:0000313" key="1">
    <source>
        <dbReference type="EMBL" id="KKL11848.1"/>
    </source>
</evidence>
<comment type="caution">
    <text evidence="1">The sequence shown here is derived from an EMBL/GenBank/DDBJ whole genome shotgun (WGS) entry which is preliminary data.</text>
</comment>
<accession>A0A0F9DIM2</accession>
<organism evidence="1">
    <name type="scientific">marine sediment metagenome</name>
    <dbReference type="NCBI Taxonomy" id="412755"/>
    <lineage>
        <taxon>unclassified sequences</taxon>
        <taxon>metagenomes</taxon>
        <taxon>ecological metagenomes</taxon>
    </lineage>
</organism>
<dbReference type="EMBL" id="LAZR01041495">
    <property type="protein sequence ID" value="KKL11848.1"/>
    <property type="molecule type" value="Genomic_DNA"/>
</dbReference>
<reference evidence="1" key="1">
    <citation type="journal article" date="2015" name="Nature">
        <title>Complex archaea that bridge the gap between prokaryotes and eukaryotes.</title>
        <authorList>
            <person name="Spang A."/>
            <person name="Saw J.H."/>
            <person name="Jorgensen S.L."/>
            <person name="Zaremba-Niedzwiedzka K."/>
            <person name="Martijn J."/>
            <person name="Lind A.E."/>
            <person name="van Eijk R."/>
            <person name="Schleper C."/>
            <person name="Guy L."/>
            <person name="Ettema T.J."/>
        </authorList>
    </citation>
    <scope>NUCLEOTIDE SEQUENCE</scope>
</reference>
<name>A0A0F9DIM2_9ZZZZ</name>
<protein>
    <submittedName>
        <fullName evidence="1">Uncharacterized protein</fullName>
    </submittedName>
</protein>
<dbReference type="AlphaFoldDB" id="A0A0F9DIM2"/>
<gene>
    <name evidence="1" type="ORF">LCGC14_2541700</name>
</gene>